<name>A0AAD1FQC9_PHODP</name>
<feature type="transmembrane region" description="Helical" evidence="1">
    <location>
        <begin position="12"/>
        <end position="35"/>
    </location>
</feature>
<keyword evidence="1" id="KW-1133">Transmembrane helix</keyword>
<evidence type="ECO:0000256" key="1">
    <source>
        <dbReference type="SAM" id="Phobius"/>
    </source>
</evidence>
<dbReference type="EMBL" id="AP018046">
    <property type="protein sequence ID" value="BAX55789.1"/>
    <property type="molecule type" value="Genomic_DNA"/>
</dbReference>
<dbReference type="Proteomes" id="UP000218676">
    <property type="component" value="Chromosome 2"/>
</dbReference>
<keyword evidence="1" id="KW-0472">Membrane</keyword>
<evidence type="ECO:0000313" key="3">
    <source>
        <dbReference type="Proteomes" id="UP000218676"/>
    </source>
</evidence>
<reference evidence="3" key="1">
    <citation type="submission" date="2017-05" db="EMBL/GenBank/DDBJ databases">
        <title>Whole genome sequence of fish pathogenic bacteria, Photobacterium damselae subsp. piscicida, strain 91-197, isolated from hybrid striped bass (Morone sp.) in USA.</title>
        <authorList>
            <person name="Teru Y."/>
            <person name="Hikima J."/>
            <person name="Kono T."/>
            <person name="Sakai M."/>
            <person name="Takano T."/>
            <person name="Hawke J.P."/>
            <person name="Takeyama H."/>
            <person name="Aoki T."/>
        </authorList>
    </citation>
    <scope>NUCLEOTIDE SEQUENCE [LARGE SCALE GENOMIC DNA]</scope>
    <source>
        <strain evidence="3">91-197</strain>
    </source>
</reference>
<dbReference type="RefSeq" id="WP_125653077.1">
    <property type="nucleotide sequence ID" value="NZ_AP018046.1"/>
</dbReference>
<dbReference type="AlphaFoldDB" id="A0AAD1FQC9"/>
<accession>A0AAD1FQC9</accession>
<keyword evidence="1" id="KW-0812">Transmembrane</keyword>
<organism evidence="2 3">
    <name type="scientific">Photobacterium damsela subsp. piscicida</name>
    <name type="common">Pasteurella piscicida</name>
    <dbReference type="NCBI Taxonomy" id="38294"/>
    <lineage>
        <taxon>Bacteria</taxon>
        <taxon>Pseudomonadati</taxon>
        <taxon>Pseudomonadota</taxon>
        <taxon>Gammaproteobacteria</taxon>
        <taxon>Vibrionales</taxon>
        <taxon>Vibrionaceae</taxon>
        <taxon>Photobacterium</taxon>
    </lineage>
</organism>
<proteinExistence type="predicted"/>
<sequence length="114" mass="12754">MSDFHSQSLKGSVLAIRLLWGSFFILVIAILAVGATTYEAETVIGTVLDVEKVNDLTYEHYHLHVDLLQQDEVIDVELKNGQECPVGSQVVLYQKQSKLLGNVSYEYVSCEVSY</sequence>
<protein>
    <submittedName>
        <fullName evidence="2">Uncharacterized protein</fullName>
    </submittedName>
</protein>
<gene>
    <name evidence="2" type="ORF">PDPUS_2_01204</name>
</gene>
<evidence type="ECO:0000313" key="2">
    <source>
        <dbReference type="EMBL" id="BAX55789.1"/>
    </source>
</evidence>